<proteinExistence type="predicted"/>
<dbReference type="EMBL" id="JAGTTL010000021">
    <property type="protein sequence ID" value="KAK6306490.1"/>
    <property type="molecule type" value="Genomic_DNA"/>
</dbReference>
<keyword evidence="2" id="KW-1185">Reference proteome</keyword>
<comment type="caution">
    <text evidence="1">The sequence shown here is derived from an EMBL/GenBank/DDBJ whole genome shotgun (WGS) entry which is preliminary data.</text>
</comment>
<name>A0AAN8LGZ0_9TELE</name>
<dbReference type="Proteomes" id="UP001356427">
    <property type="component" value="Unassembled WGS sequence"/>
</dbReference>
<evidence type="ECO:0000313" key="2">
    <source>
        <dbReference type="Proteomes" id="UP001356427"/>
    </source>
</evidence>
<dbReference type="AlphaFoldDB" id="A0AAN8LGZ0"/>
<accession>A0AAN8LGZ0</accession>
<evidence type="ECO:0000313" key="1">
    <source>
        <dbReference type="EMBL" id="KAK6306490.1"/>
    </source>
</evidence>
<sequence length="83" mass="9506">MQHLPVIFPQRIAITRVAKGGNITGLNNSTVLKNRRHIFSVYPMFICLGFLRLLRLYASARLISISIYIICHFKHIKPQEEGA</sequence>
<gene>
    <name evidence="1" type="ORF">J4Q44_G00234150</name>
</gene>
<organism evidence="1 2">
    <name type="scientific">Coregonus suidteri</name>
    <dbReference type="NCBI Taxonomy" id="861788"/>
    <lineage>
        <taxon>Eukaryota</taxon>
        <taxon>Metazoa</taxon>
        <taxon>Chordata</taxon>
        <taxon>Craniata</taxon>
        <taxon>Vertebrata</taxon>
        <taxon>Euteleostomi</taxon>
        <taxon>Actinopterygii</taxon>
        <taxon>Neopterygii</taxon>
        <taxon>Teleostei</taxon>
        <taxon>Protacanthopterygii</taxon>
        <taxon>Salmoniformes</taxon>
        <taxon>Salmonidae</taxon>
        <taxon>Coregoninae</taxon>
        <taxon>Coregonus</taxon>
    </lineage>
</organism>
<protein>
    <submittedName>
        <fullName evidence="1">Uncharacterized protein</fullName>
    </submittedName>
</protein>
<reference evidence="1 2" key="1">
    <citation type="submission" date="2021-04" db="EMBL/GenBank/DDBJ databases">
        <authorList>
            <person name="De Guttry C."/>
            <person name="Zahm M."/>
            <person name="Klopp C."/>
            <person name="Cabau C."/>
            <person name="Louis A."/>
            <person name="Berthelot C."/>
            <person name="Parey E."/>
            <person name="Roest Crollius H."/>
            <person name="Montfort J."/>
            <person name="Robinson-Rechavi M."/>
            <person name="Bucao C."/>
            <person name="Bouchez O."/>
            <person name="Gislard M."/>
            <person name="Lluch J."/>
            <person name="Milhes M."/>
            <person name="Lampietro C."/>
            <person name="Lopez Roques C."/>
            <person name="Donnadieu C."/>
            <person name="Braasch I."/>
            <person name="Desvignes T."/>
            <person name="Postlethwait J."/>
            <person name="Bobe J."/>
            <person name="Wedekind C."/>
            <person name="Guiguen Y."/>
        </authorList>
    </citation>
    <scope>NUCLEOTIDE SEQUENCE [LARGE SCALE GENOMIC DNA]</scope>
    <source>
        <strain evidence="1">Cs_M1</strain>
        <tissue evidence="1">Blood</tissue>
    </source>
</reference>